<evidence type="ECO:0000256" key="2">
    <source>
        <dbReference type="SAM" id="Phobius"/>
    </source>
</evidence>
<dbReference type="Proteomes" id="UP001167919">
    <property type="component" value="Unassembled WGS sequence"/>
</dbReference>
<dbReference type="GO" id="GO:0051301">
    <property type="term" value="P:cell division"/>
    <property type="evidence" value="ECO:0007669"/>
    <property type="project" value="InterPro"/>
</dbReference>
<dbReference type="AlphaFoldDB" id="A0AAJ1VNF6"/>
<dbReference type="EMBL" id="CP029684">
    <property type="protein sequence ID" value="QAS69760.1"/>
    <property type="molecule type" value="Genomic_DNA"/>
</dbReference>
<dbReference type="Pfam" id="PF04977">
    <property type="entry name" value="DivIC"/>
    <property type="match status" value="1"/>
</dbReference>
<evidence type="ECO:0000313" key="6">
    <source>
        <dbReference type="Proteomes" id="UP001167919"/>
    </source>
</evidence>
<dbReference type="EMBL" id="SDWY01000002">
    <property type="protein sequence ID" value="MDN6900154.1"/>
    <property type="molecule type" value="Genomic_DNA"/>
</dbReference>
<dbReference type="InterPro" id="IPR007060">
    <property type="entry name" value="FtsL/DivIC"/>
</dbReference>
<keyword evidence="2" id="KW-0472">Membrane</keyword>
<reference evidence="4" key="3">
    <citation type="submission" date="2020-01" db="EMBL/GenBank/DDBJ databases">
        <authorList>
            <person name="Cousin F.J."/>
            <person name="Le Guellec R."/>
            <person name="Cretenet M."/>
        </authorList>
    </citation>
    <scope>NUCLEOTIDE SEQUENCE</scope>
    <source>
        <strain evidence="4">UCMA 15228</strain>
    </source>
</reference>
<gene>
    <name evidence="4" type="ORF">DLJ48_04100</name>
    <name evidence="3" type="ORF">EVC35_03925</name>
</gene>
<feature type="region of interest" description="Disordered" evidence="1">
    <location>
        <begin position="1"/>
        <end position="21"/>
    </location>
</feature>
<keyword evidence="5" id="KW-1185">Reference proteome</keyword>
<dbReference type="RefSeq" id="WP_128686167.1">
    <property type="nucleotide sequence ID" value="NZ_CP029684.2"/>
</dbReference>
<dbReference type="PANTHER" id="PTHR40027:SF1">
    <property type="entry name" value="CELL DIVISION PROTEIN DIVIC"/>
    <property type="match status" value="1"/>
</dbReference>
<reference evidence="4 5" key="1">
    <citation type="journal article" date="2019" name="Syst. Appl. Microbiol.">
        <title>Oenococcus sicerae sp. nov., isolated from French cider.</title>
        <authorList>
            <person name="Cousin F.J."/>
            <person name="Le Guellec R."/>
            <person name="Chagnot C."/>
            <person name="Goux D."/>
            <person name="Dalmasso M."/>
            <person name="Laplace J.M."/>
            <person name="Cretenet M."/>
        </authorList>
    </citation>
    <scope>NUCLEOTIDE SEQUENCE [LARGE SCALE GENOMIC DNA]</scope>
    <source>
        <strain evidence="4 5">UCMA 15228</strain>
    </source>
</reference>
<keyword evidence="2" id="KW-0812">Transmembrane</keyword>
<evidence type="ECO:0000313" key="3">
    <source>
        <dbReference type="EMBL" id="MDN6900154.1"/>
    </source>
</evidence>
<evidence type="ECO:0000313" key="4">
    <source>
        <dbReference type="EMBL" id="QAS69760.1"/>
    </source>
</evidence>
<sequence>MATGAAQQQKRSDKRDSSNRPLLHVVKADTAAQIRGAQPHNRVRERHYHKEIARRRRLIAAVGALVLVFFSVNLYSSAAKLYAAHLQLTQVNQQLAETKTENGKLKGTLKNLKQSDYLAQVLRNKYQYSKSGEIIFNFPSASHKK</sequence>
<evidence type="ECO:0000256" key="1">
    <source>
        <dbReference type="SAM" id="MobiDB-lite"/>
    </source>
</evidence>
<dbReference type="PANTHER" id="PTHR40027">
    <property type="entry name" value="CELL DIVISION PROTEIN DIVIC"/>
    <property type="match status" value="1"/>
</dbReference>
<keyword evidence="2" id="KW-1133">Transmembrane helix</keyword>
<dbReference type="InterPro" id="IPR039076">
    <property type="entry name" value="DivIC"/>
</dbReference>
<name>A0AAJ1VNF6_9LACO</name>
<protein>
    <submittedName>
        <fullName evidence="3">Septum formation initiator family protein</fullName>
    </submittedName>
</protein>
<evidence type="ECO:0000313" key="5">
    <source>
        <dbReference type="Proteomes" id="UP000286907"/>
    </source>
</evidence>
<organism evidence="3 6">
    <name type="scientific">Oenococcus sicerae</name>
    <dbReference type="NCBI Taxonomy" id="2203724"/>
    <lineage>
        <taxon>Bacteria</taxon>
        <taxon>Bacillati</taxon>
        <taxon>Bacillota</taxon>
        <taxon>Bacilli</taxon>
        <taxon>Lactobacillales</taxon>
        <taxon>Lactobacillaceae</taxon>
        <taxon>Oenococcus</taxon>
    </lineage>
</organism>
<feature type="transmembrane region" description="Helical" evidence="2">
    <location>
        <begin position="58"/>
        <end position="76"/>
    </location>
</feature>
<dbReference type="Proteomes" id="UP000286907">
    <property type="component" value="Chromosome"/>
</dbReference>
<proteinExistence type="predicted"/>
<accession>A0AAJ1VNF6</accession>
<reference evidence="3" key="2">
    <citation type="submission" date="2019-01" db="EMBL/GenBank/DDBJ databases">
        <title>Oenococcus sicerae UCMA17102.</title>
        <authorList>
            <person name="Cousin F.J."/>
            <person name="Le Guellec R."/>
            <person name="Cretenet M."/>
        </authorList>
    </citation>
    <scope>NUCLEOTIDE SEQUENCE</scope>
    <source>
        <strain evidence="3">UCMA17102</strain>
    </source>
</reference>